<dbReference type="PANTHER" id="PTHR12214">
    <property type="entry name" value="GC-RICH SEQUENCE DNA-BINDING FACTOR"/>
    <property type="match status" value="1"/>
</dbReference>
<feature type="compositionally biased region" description="Basic and acidic residues" evidence="4">
    <location>
        <begin position="699"/>
        <end position="718"/>
    </location>
</feature>
<proteinExistence type="predicted"/>
<dbReference type="GO" id="GO:0000390">
    <property type="term" value="P:spliceosomal complex disassembly"/>
    <property type="evidence" value="ECO:0007669"/>
    <property type="project" value="InterPro"/>
</dbReference>
<dbReference type="InterPro" id="IPR012890">
    <property type="entry name" value="GCFC2-like"/>
</dbReference>
<evidence type="ECO:0000256" key="1">
    <source>
        <dbReference type="ARBA" id="ARBA00004123"/>
    </source>
</evidence>
<feature type="coiled-coil region" evidence="3">
    <location>
        <begin position="310"/>
        <end position="341"/>
    </location>
</feature>
<keyword evidence="3" id="KW-0175">Coiled coil</keyword>
<comment type="caution">
    <text evidence="5">The sequence shown here is derived from an EMBL/GenBank/DDBJ whole genome shotgun (WGS) entry which is preliminary data.</text>
</comment>
<evidence type="ECO:0000256" key="2">
    <source>
        <dbReference type="ARBA" id="ARBA00023242"/>
    </source>
</evidence>
<organism evidence="5 6">
    <name type="scientific">Wallemia mellicola</name>
    <dbReference type="NCBI Taxonomy" id="1708541"/>
    <lineage>
        <taxon>Eukaryota</taxon>
        <taxon>Fungi</taxon>
        <taxon>Dikarya</taxon>
        <taxon>Basidiomycota</taxon>
        <taxon>Wallemiomycotina</taxon>
        <taxon>Wallemiomycetes</taxon>
        <taxon>Wallemiales</taxon>
        <taxon>Wallemiaceae</taxon>
        <taxon>Wallemia</taxon>
    </lineage>
</organism>
<feature type="compositionally biased region" description="Basic and acidic residues" evidence="4">
    <location>
        <begin position="672"/>
        <end position="691"/>
    </location>
</feature>
<feature type="compositionally biased region" description="Basic and acidic residues" evidence="4">
    <location>
        <begin position="595"/>
        <end position="657"/>
    </location>
</feature>
<feature type="compositionally biased region" description="Polar residues" evidence="4">
    <location>
        <begin position="72"/>
        <end position="93"/>
    </location>
</feature>
<dbReference type="PANTHER" id="PTHR12214:SF0">
    <property type="entry name" value="LD29489P"/>
    <property type="match status" value="1"/>
</dbReference>
<dbReference type="GO" id="GO:0071008">
    <property type="term" value="C:U2-type post-mRNA release spliceosomal complex"/>
    <property type="evidence" value="ECO:0007669"/>
    <property type="project" value="InterPro"/>
</dbReference>
<feature type="region of interest" description="Disordered" evidence="4">
    <location>
        <begin position="1"/>
        <end position="93"/>
    </location>
</feature>
<feature type="region of interest" description="Disordered" evidence="4">
    <location>
        <begin position="669"/>
        <end position="718"/>
    </location>
</feature>
<dbReference type="Pfam" id="PF15458">
    <property type="entry name" value="NTR2"/>
    <property type="match status" value="1"/>
</dbReference>
<name>A0A4T0NMK6_9BASI</name>
<evidence type="ECO:0000313" key="5">
    <source>
        <dbReference type="EMBL" id="TIB98423.1"/>
    </source>
</evidence>
<dbReference type="GO" id="GO:0003677">
    <property type="term" value="F:DNA binding"/>
    <property type="evidence" value="ECO:0007669"/>
    <property type="project" value="InterPro"/>
</dbReference>
<feature type="compositionally biased region" description="Polar residues" evidence="4">
    <location>
        <begin position="582"/>
        <end position="594"/>
    </location>
</feature>
<protein>
    <recommendedName>
        <fullName evidence="7">GCFC-domain-containing protein</fullName>
    </recommendedName>
</protein>
<dbReference type="EMBL" id="SPRH01000038">
    <property type="protein sequence ID" value="TIB98423.1"/>
    <property type="molecule type" value="Genomic_DNA"/>
</dbReference>
<dbReference type="AlphaFoldDB" id="A0A4T0NMK6"/>
<dbReference type="Proteomes" id="UP000307169">
    <property type="component" value="Unassembled WGS sequence"/>
</dbReference>
<feature type="region of interest" description="Disordered" evidence="4">
    <location>
        <begin position="154"/>
        <end position="178"/>
    </location>
</feature>
<feature type="region of interest" description="Disordered" evidence="4">
    <location>
        <begin position="577"/>
        <end position="657"/>
    </location>
</feature>
<keyword evidence="2" id="KW-0539">Nucleus</keyword>
<accession>A0A4T0NMK6</accession>
<gene>
    <name evidence="5" type="ORF">E3Q17_03031</name>
</gene>
<dbReference type="InterPro" id="IPR028211">
    <property type="entry name" value="Ntr2"/>
</dbReference>
<evidence type="ECO:0000256" key="3">
    <source>
        <dbReference type="SAM" id="Coils"/>
    </source>
</evidence>
<evidence type="ECO:0008006" key="7">
    <source>
        <dbReference type="Google" id="ProtNLM"/>
    </source>
</evidence>
<evidence type="ECO:0000313" key="6">
    <source>
        <dbReference type="Proteomes" id="UP000307169"/>
    </source>
</evidence>
<evidence type="ECO:0000256" key="4">
    <source>
        <dbReference type="SAM" id="MobiDB-lite"/>
    </source>
</evidence>
<feature type="compositionally biased region" description="Polar residues" evidence="4">
    <location>
        <begin position="159"/>
        <end position="178"/>
    </location>
</feature>
<reference evidence="5 6" key="1">
    <citation type="submission" date="2019-03" db="EMBL/GenBank/DDBJ databases">
        <title>Sequencing 25 genomes of Wallemia mellicola.</title>
        <authorList>
            <person name="Gostincar C."/>
        </authorList>
    </citation>
    <scope>NUCLEOTIDE SEQUENCE [LARGE SCALE GENOMIC DNA]</scope>
    <source>
        <strain evidence="5 6">EXF-1262</strain>
    </source>
</reference>
<sequence>MADEIVFKKRSGRGSTRQKEKSPVRSTNDEESITPTLSYKEKQKAKKQPRRSNLSFGTTEETDSTFKPKKSLLSQSIANRQTSETPTSNYSQNVIEELKANTPTKGDIEISITDDIDTEDGYSDIAKRIYGDKAINDLKESQIPSDAAITAAKKKRQAGTYSNESDYISLSGGPSSSQALTLTGDTGGDIESRLQHEDDVFDDDTMGAYTGADESIHLTNQGEKDALRRQRRERGEMVDEVMDEASDEEQQAWEKAQAKRAMAGAHEEPANDNVYIPAPIPEITPLPTLNGAMKRLKNLRIEGEKTHGEKQKLSELSQKELQELSQSENEIRQQVEEVENRRSFFDDLRQWADEIASFLDEKQPNLAKIEQRHQDVMTERFRILNERRTTGNVVLNLEPHEIAEYNTARQGLKDDVKMLFEDVKASSFLNPSDILMEKFSAWRKAFGDDYIRAWAPLGMVSVWEFWTRVEVAGWDALRDSNKSIMSLKSYDFCHNYASMNDTEEDMQTEDEEAKLNMERECVPHLLSTIIIPYLITHFGNGGYDPYNETETRNALDLVEMVEGGLLGMDDEKLDNMTESERNATSTDTQEVSAQENERRLKDLNKSDKDTSKLLKKSEKDYKNAEKHLRDAEKAESQATKNIDKTMKEQQKAEKKKIDAEAQFNRANMFSDNAKKELDQAKELHEKRKAEFEQITTDRQNARERRNRVEQELNKRKSG</sequence>
<comment type="subcellular location">
    <subcellularLocation>
        <location evidence="1">Nucleus</location>
    </subcellularLocation>
</comment>